<dbReference type="Proteomes" id="UP000783213">
    <property type="component" value="Unassembled WGS sequence"/>
</dbReference>
<keyword evidence="2" id="KW-1185">Reference proteome</keyword>
<comment type="caution">
    <text evidence="1">The sequence shown here is derived from an EMBL/GenBank/DDBJ whole genome shotgun (WGS) entry which is preliminary data.</text>
</comment>
<dbReference type="RefSeq" id="XP_038812441.1">
    <property type="nucleotide sequence ID" value="XM_038950977.1"/>
</dbReference>
<gene>
    <name evidence="1" type="ORF">EAE98_003357</name>
</gene>
<name>A0ABQ7ITB2_9HELO</name>
<accession>A0ABQ7ITB2</accession>
<proteinExistence type="predicted"/>
<reference evidence="1 2" key="1">
    <citation type="journal article" date="2020" name="Genome Biol. Evol.">
        <title>Comparative genomics of Sclerotiniaceae.</title>
        <authorList>
            <person name="Valero Jimenez C.A."/>
            <person name="Steentjes M."/>
            <person name="Scholten O.E."/>
            <person name="Van Kan J.A.L."/>
        </authorList>
    </citation>
    <scope>NUCLEOTIDE SEQUENCE [LARGE SCALE GENOMIC DNA]</scope>
    <source>
        <strain evidence="1 2">B1</strain>
    </source>
</reference>
<dbReference type="GeneID" id="62230131"/>
<evidence type="ECO:0000313" key="1">
    <source>
        <dbReference type="EMBL" id="KAF7933648.1"/>
    </source>
</evidence>
<protein>
    <submittedName>
        <fullName evidence="1">Uncharacterized protein</fullName>
    </submittedName>
</protein>
<dbReference type="EMBL" id="RCSX01000006">
    <property type="protein sequence ID" value="KAF7933648.1"/>
    <property type="molecule type" value="Genomic_DNA"/>
</dbReference>
<organism evidence="1 2">
    <name type="scientific">Botrytis deweyae</name>
    <dbReference type="NCBI Taxonomy" id="2478750"/>
    <lineage>
        <taxon>Eukaryota</taxon>
        <taxon>Fungi</taxon>
        <taxon>Dikarya</taxon>
        <taxon>Ascomycota</taxon>
        <taxon>Pezizomycotina</taxon>
        <taxon>Leotiomycetes</taxon>
        <taxon>Helotiales</taxon>
        <taxon>Sclerotiniaceae</taxon>
        <taxon>Botrytis</taxon>
    </lineage>
</organism>
<sequence length="72" mass="8130">MLVLEKKPLILATGLATINYICKPYEFVGTSFGDKTKAYRFSRSLAHVVKTLSDDNPPKRSKVILLYGWLLV</sequence>
<evidence type="ECO:0000313" key="2">
    <source>
        <dbReference type="Proteomes" id="UP000783213"/>
    </source>
</evidence>